<dbReference type="PANTHER" id="PTHR23150">
    <property type="entry name" value="SULFATASE MODIFYING FACTOR 1, 2"/>
    <property type="match status" value="1"/>
</dbReference>
<dbReference type="Pfam" id="PF03781">
    <property type="entry name" value="FGE-sulfatase"/>
    <property type="match status" value="1"/>
</dbReference>
<proteinExistence type="predicted"/>
<dbReference type="PANTHER" id="PTHR23150:SF19">
    <property type="entry name" value="FORMYLGLYCINE-GENERATING ENZYME"/>
    <property type="match status" value="1"/>
</dbReference>
<dbReference type="InterPro" id="IPR005532">
    <property type="entry name" value="SUMF_dom"/>
</dbReference>
<keyword evidence="4" id="KW-1185">Reference proteome</keyword>
<organism evidence="3 4">
    <name type="scientific">Aeoliella straminimaris</name>
    <dbReference type="NCBI Taxonomy" id="2954799"/>
    <lineage>
        <taxon>Bacteria</taxon>
        <taxon>Pseudomonadati</taxon>
        <taxon>Planctomycetota</taxon>
        <taxon>Planctomycetia</taxon>
        <taxon>Pirellulales</taxon>
        <taxon>Lacipirellulaceae</taxon>
        <taxon>Aeoliella</taxon>
    </lineage>
</organism>
<protein>
    <submittedName>
        <fullName evidence="3">Formylglycine-generating enzyme family protein</fullName>
    </submittedName>
</protein>
<keyword evidence="1" id="KW-0732">Signal</keyword>
<accession>A0A9X2JEP3</accession>
<feature type="domain" description="Sulfatase-modifying factor enzyme-like" evidence="2">
    <location>
        <begin position="53"/>
        <end position="278"/>
    </location>
</feature>
<dbReference type="Proteomes" id="UP001155241">
    <property type="component" value="Unassembled WGS sequence"/>
</dbReference>
<evidence type="ECO:0000313" key="3">
    <source>
        <dbReference type="EMBL" id="MCO6042881.1"/>
    </source>
</evidence>
<name>A0A9X2JEP3_9BACT</name>
<evidence type="ECO:0000313" key="4">
    <source>
        <dbReference type="Proteomes" id="UP001155241"/>
    </source>
</evidence>
<feature type="chain" id="PRO_5040894729" evidence="1">
    <location>
        <begin position="22"/>
        <end position="360"/>
    </location>
</feature>
<sequence length="360" mass="38710">MKTTAASMLFAFALFFPGAHAVTFDWATVGNPGNASDSEVMNDGTTGYGSVGYAYRISKHEVTNAQYAEFLNAVDPTGANLDLGGGDGFLYDSNMSGNFGGIENTGTVDGAHYVAQTGREQNPVTHVSFFDAMRFVNWLHNGQGGGGTESGVYTIGTGLDEIRSTNAKFWIPSEDEWYKAAHYDPSGVYYDYPTGTDTVPYSDNPASLNTPDDTNVANFYKNDAIANGYDDGYAVSGSTSFPTNTNPFIDVGAYTAAASPYGTFDQGGNVTEWNESVTNLGLPGGPYYRGIRGGRRSTSQPATVSFCGANFGTAASPRRRSASMVFAWQVSLSQVRCCWAAWQRADSWFLRSRARPQKSD</sequence>
<evidence type="ECO:0000256" key="1">
    <source>
        <dbReference type="SAM" id="SignalP"/>
    </source>
</evidence>
<gene>
    <name evidence="3" type="ORF">NG895_03070</name>
</gene>
<dbReference type="EMBL" id="JAMXLR010000014">
    <property type="protein sequence ID" value="MCO6042881.1"/>
    <property type="molecule type" value="Genomic_DNA"/>
</dbReference>
<reference evidence="3" key="1">
    <citation type="submission" date="2022-06" db="EMBL/GenBank/DDBJ databases">
        <title>Aeoliella straminimaris, a novel planctomycete from sediments.</title>
        <authorList>
            <person name="Vitorino I.R."/>
            <person name="Lage O.M."/>
        </authorList>
    </citation>
    <scope>NUCLEOTIDE SEQUENCE</scope>
    <source>
        <strain evidence="3">ICT_H6.2</strain>
    </source>
</reference>
<dbReference type="GO" id="GO:0120147">
    <property type="term" value="F:formylglycine-generating oxidase activity"/>
    <property type="evidence" value="ECO:0007669"/>
    <property type="project" value="TreeGrafter"/>
</dbReference>
<evidence type="ECO:0000259" key="2">
    <source>
        <dbReference type="Pfam" id="PF03781"/>
    </source>
</evidence>
<dbReference type="Gene3D" id="3.90.1580.10">
    <property type="entry name" value="paralog of FGE (formylglycine-generating enzyme)"/>
    <property type="match status" value="1"/>
</dbReference>
<dbReference type="InterPro" id="IPR042095">
    <property type="entry name" value="SUMF_sf"/>
</dbReference>
<feature type="signal peptide" evidence="1">
    <location>
        <begin position="1"/>
        <end position="21"/>
    </location>
</feature>
<dbReference type="InterPro" id="IPR016187">
    <property type="entry name" value="CTDL_fold"/>
</dbReference>
<dbReference type="InterPro" id="IPR051043">
    <property type="entry name" value="Sulfatase_Mod_Factor_Kinase"/>
</dbReference>
<dbReference type="SUPFAM" id="SSF56436">
    <property type="entry name" value="C-type lectin-like"/>
    <property type="match status" value="1"/>
</dbReference>
<comment type="caution">
    <text evidence="3">The sequence shown here is derived from an EMBL/GenBank/DDBJ whole genome shotgun (WGS) entry which is preliminary data.</text>
</comment>
<dbReference type="AlphaFoldDB" id="A0A9X2JEP3"/>